<accession>A0A6A5K0C4</accession>
<dbReference type="InterPro" id="IPR011333">
    <property type="entry name" value="SKP1/BTB/POZ_sf"/>
</dbReference>
<organism evidence="3 4">
    <name type="scientific">Decorospora gaudefroyi</name>
    <dbReference type="NCBI Taxonomy" id="184978"/>
    <lineage>
        <taxon>Eukaryota</taxon>
        <taxon>Fungi</taxon>
        <taxon>Dikarya</taxon>
        <taxon>Ascomycota</taxon>
        <taxon>Pezizomycotina</taxon>
        <taxon>Dothideomycetes</taxon>
        <taxon>Pleosporomycetidae</taxon>
        <taxon>Pleosporales</taxon>
        <taxon>Pleosporineae</taxon>
        <taxon>Pleosporaceae</taxon>
        <taxon>Decorospora</taxon>
    </lineage>
</organism>
<sequence length="282" mass="30769">MADLEQQTPIEETPVDDVDMGEGAGDAAAGAGEETLLPDIEPEAPKLVLFADLMKSPIIEVVVGAGDSRTTYSAHEAVLVKSPEFAKQVDNFAPGGPRQIIFTDCNINAMGSVIEYLYTGEYFPKKTSSARDASLEKDPRLPMADNEGVGLLVHARIYTLADQLQLPELKSLAHSKIHRTASTAKGELAYARFVYKESNPEDTTIRKPVAAFWATRSFSLRHDAEPEFKAMCLEFPQFSYDVLQLVLDQQEKSRRGGDDGPGRGGPSVVPGSTRKRARVSQL</sequence>
<dbReference type="OrthoDB" id="3926209at2759"/>
<name>A0A6A5K0C4_9PLEO</name>
<feature type="region of interest" description="Disordered" evidence="1">
    <location>
        <begin position="1"/>
        <end position="28"/>
    </location>
</feature>
<feature type="domain" description="BTB" evidence="2">
    <location>
        <begin position="59"/>
        <end position="126"/>
    </location>
</feature>
<evidence type="ECO:0000259" key="2">
    <source>
        <dbReference type="PROSITE" id="PS50097"/>
    </source>
</evidence>
<dbReference type="EMBL" id="ML975386">
    <property type="protein sequence ID" value="KAF1830738.1"/>
    <property type="molecule type" value="Genomic_DNA"/>
</dbReference>
<evidence type="ECO:0000256" key="1">
    <source>
        <dbReference type="SAM" id="MobiDB-lite"/>
    </source>
</evidence>
<protein>
    <recommendedName>
        <fullName evidence="2">BTB domain-containing protein</fullName>
    </recommendedName>
</protein>
<gene>
    <name evidence="3" type="ORF">BDW02DRAFT_572742</name>
</gene>
<feature type="compositionally biased region" description="Polar residues" evidence="1">
    <location>
        <begin position="1"/>
        <end position="10"/>
    </location>
</feature>
<feature type="compositionally biased region" description="Basic and acidic residues" evidence="1">
    <location>
        <begin position="250"/>
        <end position="261"/>
    </location>
</feature>
<dbReference type="PROSITE" id="PS50097">
    <property type="entry name" value="BTB"/>
    <property type="match status" value="1"/>
</dbReference>
<feature type="compositionally biased region" description="Basic residues" evidence="1">
    <location>
        <begin position="273"/>
        <end position="282"/>
    </location>
</feature>
<keyword evidence="4" id="KW-1185">Reference proteome</keyword>
<dbReference type="PANTHER" id="PTHR47843:SF3">
    <property type="entry name" value="BTB DOMAIN-CONTAINING PROTEIN"/>
    <property type="match status" value="1"/>
</dbReference>
<dbReference type="Proteomes" id="UP000800040">
    <property type="component" value="Unassembled WGS sequence"/>
</dbReference>
<proteinExistence type="predicted"/>
<reference evidence="3" key="1">
    <citation type="submission" date="2020-01" db="EMBL/GenBank/DDBJ databases">
        <authorList>
            <consortium name="DOE Joint Genome Institute"/>
            <person name="Haridas S."/>
            <person name="Albert R."/>
            <person name="Binder M."/>
            <person name="Bloem J."/>
            <person name="Labutti K."/>
            <person name="Salamov A."/>
            <person name="Andreopoulos B."/>
            <person name="Baker S.E."/>
            <person name="Barry K."/>
            <person name="Bills G."/>
            <person name="Bluhm B.H."/>
            <person name="Cannon C."/>
            <person name="Castanera R."/>
            <person name="Culley D.E."/>
            <person name="Daum C."/>
            <person name="Ezra D."/>
            <person name="Gonzalez J.B."/>
            <person name="Henrissat B."/>
            <person name="Kuo A."/>
            <person name="Liang C."/>
            <person name="Lipzen A."/>
            <person name="Lutzoni F."/>
            <person name="Magnuson J."/>
            <person name="Mondo S."/>
            <person name="Nolan M."/>
            <person name="Ohm R."/>
            <person name="Pangilinan J."/>
            <person name="Park H.-J."/>
            <person name="Ramirez L."/>
            <person name="Alfaro M."/>
            <person name="Sun H."/>
            <person name="Tritt A."/>
            <person name="Yoshinaga Y."/>
            <person name="Zwiers L.-H."/>
            <person name="Turgeon B.G."/>
            <person name="Goodwin S.B."/>
            <person name="Spatafora J.W."/>
            <person name="Crous P.W."/>
            <person name="Grigoriev I.V."/>
        </authorList>
    </citation>
    <scope>NUCLEOTIDE SEQUENCE</scope>
    <source>
        <strain evidence="3">P77</strain>
    </source>
</reference>
<dbReference type="AlphaFoldDB" id="A0A6A5K0C4"/>
<evidence type="ECO:0000313" key="4">
    <source>
        <dbReference type="Proteomes" id="UP000800040"/>
    </source>
</evidence>
<evidence type="ECO:0000313" key="3">
    <source>
        <dbReference type="EMBL" id="KAF1830738.1"/>
    </source>
</evidence>
<dbReference type="Gene3D" id="3.30.710.10">
    <property type="entry name" value="Potassium Channel Kv1.1, Chain A"/>
    <property type="match status" value="1"/>
</dbReference>
<feature type="region of interest" description="Disordered" evidence="1">
    <location>
        <begin position="250"/>
        <end position="282"/>
    </location>
</feature>
<dbReference type="InterPro" id="IPR000210">
    <property type="entry name" value="BTB/POZ_dom"/>
</dbReference>
<dbReference type="SUPFAM" id="SSF54695">
    <property type="entry name" value="POZ domain"/>
    <property type="match status" value="1"/>
</dbReference>
<dbReference type="PANTHER" id="PTHR47843">
    <property type="entry name" value="BTB DOMAIN-CONTAINING PROTEIN-RELATED"/>
    <property type="match status" value="1"/>
</dbReference>